<dbReference type="Gene3D" id="3.40.50.10350">
    <property type="entry name" value="Glycerate kinase, domain 1"/>
    <property type="match status" value="1"/>
</dbReference>
<dbReference type="eggNOG" id="COG1929">
    <property type="taxonomic scope" value="Bacteria"/>
</dbReference>
<evidence type="ECO:0000313" key="6">
    <source>
        <dbReference type="Proteomes" id="UP000004090"/>
    </source>
</evidence>
<dbReference type="GO" id="GO:0008887">
    <property type="term" value="F:glycerate kinase activity"/>
    <property type="evidence" value="ECO:0007669"/>
    <property type="project" value="UniProtKB-UniRule"/>
</dbReference>
<protein>
    <submittedName>
        <fullName evidence="5">Glycerate kinase</fullName>
        <ecNumber evidence="5">2.7.1.31</ecNumber>
    </submittedName>
</protein>
<dbReference type="InterPro" id="IPR018197">
    <property type="entry name" value="Glycerate_kinase_RE-like"/>
</dbReference>
<dbReference type="HOGENOM" id="CLU_028255_0_0_9"/>
<dbReference type="STRING" id="428127.EUBDOL_01381"/>
<dbReference type="GO" id="GO:0031388">
    <property type="term" value="P:organic acid phosphorylation"/>
    <property type="evidence" value="ECO:0007669"/>
    <property type="project" value="UniProtKB-UniRule"/>
</dbReference>
<dbReference type="Pfam" id="PF02595">
    <property type="entry name" value="Gly_kinase"/>
    <property type="match status" value="1"/>
</dbReference>
<gene>
    <name evidence="5" type="ORF">EUBDOL_01381</name>
</gene>
<keyword evidence="2 4" id="KW-0808">Transferase</keyword>
<keyword evidence="3 4" id="KW-0418">Kinase</keyword>
<dbReference type="InterPro" id="IPR004381">
    <property type="entry name" value="Glycerate_kinase"/>
</dbReference>
<dbReference type="PANTHER" id="PTHR21599">
    <property type="entry name" value="GLYCERATE KINASE"/>
    <property type="match status" value="1"/>
</dbReference>
<evidence type="ECO:0000256" key="1">
    <source>
        <dbReference type="ARBA" id="ARBA00006284"/>
    </source>
</evidence>
<dbReference type="Proteomes" id="UP000004090">
    <property type="component" value="Unassembled WGS sequence"/>
</dbReference>
<dbReference type="PANTHER" id="PTHR21599:SF0">
    <property type="entry name" value="GLYCERATE KINASE"/>
    <property type="match status" value="1"/>
</dbReference>
<dbReference type="Gene3D" id="3.90.1510.10">
    <property type="entry name" value="Glycerate kinase, domain 2"/>
    <property type="match status" value="1"/>
</dbReference>
<dbReference type="AlphaFoldDB" id="A8RCG1"/>
<accession>A8RCG1</accession>
<dbReference type="PIRSF" id="PIRSF006078">
    <property type="entry name" value="GlxK"/>
    <property type="match status" value="1"/>
</dbReference>
<evidence type="ECO:0000313" key="5">
    <source>
        <dbReference type="EMBL" id="EDP11053.1"/>
    </source>
</evidence>
<reference evidence="5 6" key="1">
    <citation type="submission" date="2007-09" db="EMBL/GenBank/DDBJ databases">
        <title>Draft genome sequence of Eubacterium dolichum (DSM 3991).</title>
        <authorList>
            <person name="Sudarsanam P."/>
            <person name="Ley R."/>
            <person name="Guruge J."/>
            <person name="Turnbaugh P.J."/>
            <person name="Mahowald M."/>
            <person name="Liep D."/>
            <person name="Gordon J."/>
        </authorList>
    </citation>
    <scope>NUCLEOTIDE SEQUENCE [LARGE SCALE GENOMIC DNA]</scope>
    <source>
        <strain evidence="5 6">DSM 3991</strain>
    </source>
</reference>
<organism evidence="5 6">
    <name type="scientific">Amedibacillus dolichus DSM 3991</name>
    <dbReference type="NCBI Taxonomy" id="428127"/>
    <lineage>
        <taxon>Bacteria</taxon>
        <taxon>Bacillati</taxon>
        <taxon>Bacillota</taxon>
        <taxon>Erysipelotrichia</taxon>
        <taxon>Erysipelotrichales</taxon>
        <taxon>Erysipelotrichaceae</taxon>
        <taxon>Amedibacillus</taxon>
    </lineage>
</organism>
<dbReference type="SUPFAM" id="SSF110738">
    <property type="entry name" value="Glycerate kinase I"/>
    <property type="match status" value="1"/>
</dbReference>
<evidence type="ECO:0000256" key="4">
    <source>
        <dbReference type="PIRNR" id="PIRNR006078"/>
    </source>
</evidence>
<evidence type="ECO:0000256" key="3">
    <source>
        <dbReference type="ARBA" id="ARBA00022777"/>
    </source>
</evidence>
<dbReference type="EC" id="2.7.1.31" evidence="5"/>
<reference evidence="5 6" key="2">
    <citation type="submission" date="2007-09" db="EMBL/GenBank/DDBJ databases">
        <authorList>
            <person name="Fulton L."/>
            <person name="Clifton S."/>
            <person name="Fulton B."/>
            <person name="Xu J."/>
            <person name="Minx P."/>
            <person name="Pepin K.H."/>
            <person name="Johnson M."/>
            <person name="Thiruvilangam P."/>
            <person name="Bhonagiri V."/>
            <person name="Nash W.E."/>
            <person name="Mardis E.R."/>
            <person name="Wilson R.K."/>
        </authorList>
    </citation>
    <scope>NUCLEOTIDE SEQUENCE [LARGE SCALE GENOMIC DNA]</scope>
    <source>
        <strain evidence="5 6">DSM 3991</strain>
    </source>
</reference>
<proteinExistence type="inferred from homology"/>
<name>A8RCG1_9FIRM</name>
<comment type="caution">
    <text evidence="5">The sequence shown here is derived from an EMBL/GenBank/DDBJ whole genome shotgun (WGS) entry which is preliminary data.</text>
</comment>
<sequence length="383" mass="41437">MGGEAMKVIVACDSYKGCMTSKQVAKQITAGIHEVNASCEVLSYVIGDGGEGTVQAFKETMHGENVGVATTDAYGRKIQSEYAIIEDGKTAVIEVANIIGLSMHPREKRAPLYAGSYGVGTVMLDAIEKGCKKIIVGLGGSATNDCGIGLLQCLGARFYDANHQYLSPQAVNLDKVRYIDFHRLKELQDIELIAACDVKNHVLGEQGATYVFGRQKGLTQAQLHKIEHGMENFCYQIKRYKKIDLNSLEGGGAAGGLGAIFIGLLGARMESGIDLLLSYGDMEKQIQDCDLVITGEGQSDAQTLFGKVPMGILQVAKRYHKPCICISGALGIGYQKLYDVGFIGVFSIADRAMSFLQALEQAPEKLKNATVAIMRTIDYFYRS</sequence>
<dbReference type="InterPro" id="IPR018193">
    <property type="entry name" value="Glyc_kinase_flavodox-like_fold"/>
</dbReference>
<evidence type="ECO:0000256" key="2">
    <source>
        <dbReference type="ARBA" id="ARBA00022679"/>
    </source>
</evidence>
<comment type="similarity">
    <text evidence="1 4">Belongs to the glycerate kinase type-1 family.</text>
</comment>
<dbReference type="InterPro" id="IPR036129">
    <property type="entry name" value="Glycerate_kinase_sf"/>
</dbReference>
<dbReference type="EMBL" id="ABAW02000020">
    <property type="protein sequence ID" value="EDP11053.1"/>
    <property type="molecule type" value="Genomic_DNA"/>
</dbReference>
<dbReference type="NCBIfam" id="TIGR00045">
    <property type="entry name" value="glycerate kinase"/>
    <property type="match status" value="1"/>
</dbReference>